<evidence type="ECO:0000313" key="1">
    <source>
        <dbReference type="EMBL" id="GLR89123.1"/>
    </source>
</evidence>
<keyword evidence="2" id="KW-1185">Reference proteome</keyword>
<accession>A0ABQ6BA99</accession>
<evidence type="ECO:0000313" key="2">
    <source>
        <dbReference type="Proteomes" id="UP001156905"/>
    </source>
</evidence>
<sequence>MLKHKFSPLPPSLDHRGACLPAATGHLPTPCIGARNERGLLSEDSQQIPWPSAAEAKSLLVKRPATGTVDAIWQSVLGFFLKGFALYGASVHWVATTAVTAIANEVDARQRHKPVQSERRRSVSPASDAVHRVGFASPARQVDRYRFVHPRWPAMIWRAIAGGWKKWRREREIKKAVVALAELDNRTLRDMGIPHPSQIERIVRYGRDS</sequence>
<organism evidence="1 2">
    <name type="scientific">Bradyrhizobium iriomotense</name>
    <dbReference type="NCBI Taxonomy" id="441950"/>
    <lineage>
        <taxon>Bacteria</taxon>
        <taxon>Pseudomonadati</taxon>
        <taxon>Pseudomonadota</taxon>
        <taxon>Alphaproteobacteria</taxon>
        <taxon>Hyphomicrobiales</taxon>
        <taxon>Nitrobacteraceae</taxon>
        <taxon>Bradyrhizobium</taxon>
    </lineage>
</organism>
<evidence type="ECO:0008006" key="3">
    <source>
        <dbReference type="Google" id="ProtNLM"/>
    </source>
</evidence>
<dbReference type="EMBL" id="BSOW01000023">
    <property type="protein sequence ID" value="GLR89123.1"/>
    <property type="molecule type" value="Genomic_DNA"/>
</dbReference>
<proteinExistence type="predicted"/>
<protein>
    <recommendedName>
        <fullName evidence="3">DUF1127 domain-containing protein</fullName>
    </recommendedName>
</protein>
<comment type="caution">
    <text evidence="1">The sequence shown here is derived from an EMBL/GenBank/DDBJ whole genome shotgun (WGS) entry which is preliminary data.</text>
</comment>
<dbReference type="RefSeq" id="WP_284271131.1">
    <property type="nucleotide sequence ID" value="NZ_BSOW01000023.1"/>
</dbReference>
<dbReference type="Proteomes" id="UP001156905">
    <property type="component" value="Unassembled WGS sequence"/>
</dbReference>
<reference evidence="2" key="1">
    <citation type="journal article" date="2019" name="Int. J. Syst. Evol. Microbiol.">
        <title>The Global Catalogue of Microorganisms (GCM) 10K type strain sequencing project: providing services to taxonomists for standard genome sequencing and annotation.</title>
        <authorList>
            <consortium name="The Broad Institute Genomics Platform"/>
            <consortium name="The Broad Institute Genome Sequencing Center for Infectious Disease"/>
            <person name="Wu L."/>
            <person name="Ma J."/>
        </authorList>
    </citation>
    <scope>NUCLEOTIDE SEQUENCE [LARGE SCALE GENOMIC DNA]</scope>
    <source>
        <strain evidence="2">NBRC 102520</strain>
    </source>
</reference>
<gene>
    <name evidence="1" type="ORF">GCM10007857_58360</name>
</gene>
<name>A0ABQ6BA99_9BRAD</name>